<feature type="region of interest" description="Disordered" evidence="2">
    <location>
        <begin position="525"/>
        <end position="557"/>
    </location>
</feature>
<gene>
    <name evidence="3" type="ORF">SMAR0320_LOCUS12571</name>
</gene>
<accession>A0A7S2LIJ6</accession>
<feature type="compositionally biased region" description="Polar residues" evidence="2">
    <location>
        <begin position="134"/>
        <end position="145"/>
    </location>
</feature>
<feature type="coiled-coil region" evidence="1">
    <location>
        <begin position="1086"/>
        <end position="1113"/>
    </location>
</feature>
<evidence type="ECO:0000256" key="2">
    <source>
        <dbReference type="SAM" id="MobiDB-lite"/>
    </source>
</evidence>
<proteinExistence type="predicted"/>
<feature type="region of interest" description="Disordered" evidence="2">
    <location>
        <begin position="175"/>
        <end position="293"/>
    </location>
</feature>
<feature type="region of interest" description="Disordered" evidence="2">
    <location>
        <begin position="1041"/>
        <end position="1086"/>
    </location>
</feature>
<feature type="coiled-coil region" evidence="1">
    <location>
        <begin position="396"/>
        <end position="430"/>
    </location>
</feature>
<organism evidence="3">
    <name type="scientific">Skeletonema marinoi</name>
    <dbReference type="NCBI Taxonomy" id="267567"/>
    <lineage>
        <taxon>Eukaryota</taxon>
        <taxon>Sar</taxon>
        <taxon>Stramenopiles</taxon>
        <taxon>Ochrophyta</taxon>
        <taxon>Bacillariophyta</taxon>
        <taxon>Coscinodiscophyceae</taxon>
        <taxon>Thalassiosirophycidae</taxon>
        <taxon>Thalassiosirales</taxon>
        <taxon>Skeletonemataceae</taxon>
        <taxon>Skeletonema</taxon>
        <taxon>Skeletonema marinoi-dohrnii complex</taxon>
    </lineage>
</organism>
<reference evidence="3" key="1">
    <citation type="submission" date="2021-01" db="EMBL/GenBank/DDBJ databases">
        <authorList>
            <person name="Corre E."/>
            <person name="Pelletier E."/>
            <person name="Niang G."/>
            <person name="Scheremetjew M."/>
            <person name="Finn R."/>
            <person name="Kale V."/>
            <person name="Holt S."/>
            <person name="Cochrane G."/>
            <person name="Meng A."/>
            <person name="Brown T."/>
            <person name="Cohen L."/>
        </authorList>
    </citation>
    <scope>NUCLEOTIDE SEQUENCE</scope>
    <source>
        <strain evidence="3">SM1012Den-03</strain>
    </source>
</reference>
<feature type="compositionally biased region" description="Low complexity" evidence="2">
    <location>
        <begin position="525"/>
        <end position="538"/>
    </location>
</feature>
<feature type="compositionally biased region" description="Polar residues" evidence="2">
    <location>
        <begin position="349"/>
        <end position="359"/>
    </location>
</feature>
<feature type="compositionally biased region" description="Basic residues" evidence="2">
    <location>
        <begin position="1195"/>
        <end position="1206"/>
    </location>
</feature>
<dbReference type="EMBL" id="HBGZ01017520">
    <property type="protein sequence ID" value="CAD9607504.1"/>
    <property type="molecule type" value="Transcribed_RNA"/>
</dbReference>
<feature type="compositionally biased region" description="Basic and acidic residues" evidence="2">
    <location>
        <begin position="1041"/>
        <end position="1053"/>
    </location>
</feature>
<feature type="region of interest" description="Disordered" evidence="2">
    <location>
        <begin position="100"/>
        <end position="145"/>
    </location>
</feature>
<protein>
    <submittedName>
        <fullName evidence="3">Uncharacterized protein</fullName>
    </submittedName>
</protein>
<feature type="region of interest" description="Disordered" evidence="2">
    <location>
        <begin position="1148"/>
        <end position="1206"/>
    </location>
</feature>
<sequence>MTGLALMRRSYREGSDASLLSALHHQRSTSLPPKRSAAAAAESNRAMEYSLGHSGRAGTNGSHEENSSVNEPTWFSHAFHGSGACSCGLDSCHHECNGSGNNPANNDDPADDEDDDSSMESMELASGSEFHLRPTTTAPGSNIGINGRQTITANSQASVSSITLGSKLAPSSKLVPGLLNNKQNSKECEQSVNSNSTASEDSTASSSKNGHKGSISKRMRGRSLGIPFSRKNKDKKNRKDGDHTKSEESNEQEQKLDKYLSSKKSKEDKKKKGDKRGRSQSARDRSRLRDRSRSIVSDMRSFIHSIDGSSCCDDNSISLATSAHTTANSNDRADGSYGKEESIYTGTTYRSSFSDSNNDTPPASPSTSISSRHIKQDSKGSFWNKFKGTDQEKQIISELHENNLKNECTIEQLRDELANLTNERNAFRTNSDRLMEVMTRQKEEIQNEMHNERTGFASIAHSQKREIDQWKRKANKMYKKVKMLDKQARERERILQRYDEDLGKEGMKEREERLRMLERDIDRILNSNSSNDGNNDASFKSNESTEASSLPSISDMESRLSSMAAKYEAQIKNLESQNKTHQDEVSSLKEKIEEVQDEKDDEVAMVRVLENKLSGCKIIIESMKEEDESIAASVNDELVAKLGDLAEENGSLLSRCQRLERELEAAKSKEVVGRKLVAASKASIEETTRKVDSVQQTNEEYLSTIVSLRSENKALRGACSRDLKHAKQLVNQLCQSLESDSNPSGSDMALDVSPQVFGEEDDLLTLEEITAESKALHESLVDAIKSADQVRGRMTAFAKTHDATINDYEDKVTALNQELHHGKISMELWETEKAKLLAALAEMKEENSNLNGLVVTSVRDEIAQEQQLSTTTLDALKLENGNLRASMNEMNSLVQTSEECAERLKEENASLQKERWSFEQELMTEKETNQYLREETKNATADRENAYETCKVLQQEINVLRQSVSDSMERTEVLMSLSGDDDDSSHGIKEKIDALMKANDLLNKQVKQKNEALEGVRTVLENLKADQATVKKTIVALRQENARLKEGSKEESSPRTTPRPPSRGRSKTPPPPRKQTSNGSYDSAKVTELESRIKRVENENQGLKDANSTLSIKLFDEMEKTDALRVANDGLAARICKLVTFIQENAQGKQKLTQSNSSGSTSKKSSKNPVVTQSPHSIVLKKSSSNPPVVTPMTIKKKKKTSRRSS</sequence>
<keyword evidence="1" id="KW-0175">Coiled coil</keyword>
<evidence type="ECO:0000256" key="1">
    <source>
        <dbReference type="SAM" id="Coils"/>
    </source>
</evidence>
<feature type="compositionally biased region" description="Basic and acidic residues" evidence="2">
    <location>
        <begin position="281"/>
        <end position="293"/>
    </location>
</feature>
<feature type="compositionally biased region" description="Low complexity" evidence="2">
    <location>
        <begin position="193"/>
        <end position="207"/>
    </location>
</feature>
<feature type="compositionally biased region" description="Acidic residues" evidence="2">
    <location>
        <begin position="108"/>
        <end position="118"/>
    </location>
</feature>
<feature type="compositionally biased region" description="Basic and acidic residues" evidence="2">
    <location>
        <begin position="237"/>
        <end position="271"/>
    </location>
</feature>
<dbReference type="AlphaFoldDB" id="A0A7S2LIJ6"/>
<evidence type="ECO:0000313" key="3">
    <source>
        <dbReference type="EMBL" id="CAD9607504.1"/>
    </source>
</evidence>
<name>A0A7S2LIJ6_9STRA</name>
<feature type="region of interest" description="Disordered" evidence="2">
    <location>
        <begin position="349"/>
        <end position="376"/>
    </location>
</feature>
<feature type="region of interest" description="Disordered" evidence="2">
    <location>
        <begin position="24"/>
        <end position="44"/>
    </location>
</feature>
<feature type="compositionally biased region" description="Polar residues" evidence="2">
    <location>
        <begin position="1168"/>
        <end position="1188"/>
    </location>
</feature>
<feature type="coiled-coil region" evidence="1">
    <location>
        <begin position="992"/>
        <end position="1040"/>
    </location>
</feature>
<feature type="coiled-coil region" evidence="1">
    <location>
        <begin position="798"/>
        <end position="963"/>
    </location>
</feature>
<dbReference type="PANTHER" id="PTHR23159">
    <property type="entry name" value="CENTROSOMAL PROTEIN 2"/>
    <property type="match status" value="1"/>
</dbReference>
<dbReference type="PANTHER" id="PTHR23159:SF60">
    <property type="entry name" value="SPINDLE ASSEMBLY ABNORMAL PROTEIN 4"/>
    <property type="match status" value="1"/>
</dbReference>
<feature type="compositionally biased region" description="Polar residues" evidence="2">
    <location>
        <begin position="539"/>
        <end position="552"/>
    </location>
</feature>
<feature type="compositionally biased region" description="Basic residues" evidence="2">
    <location>
        <begin position="209"/>
        <end position="221"/>
    </location>
</feature>
<feature type="coiled-coil region" evidence="1">
    <location>
        <begin position="642"/>
        <end position="704"/>
    </location>
</feature>
<feature type="coiled-coil region" evidence="1">
    <location>
        <begin position="557"/>
        <end position="612"/>
    </location>
</feature>